<reference evidence="6 7" key="1">
    <citation type="submission" date="2018-02" db="EMBL/GenBank/DDBJ databases">
        <title>Draft genome of wild Prunus yedoensis var. nudiflora.</title>
        <authorList>
            <person name="Baek S."/>
            <person name="Kim J.-H."/>
            <person name="Choi K."/>
            <person name="Kim G.-B."/>
            <person name="Cho A."/>
            <person name="Jang H."/>
            <person name="Shin C.-H."/>
            <person name="Yu H.-J."/>
            <person name="Mun J.-H."/>
        </authorList>
    </citation>
    <scope>NUCLEOTIDE SEQUENCE [LARGE SCALE GENOMIC DNA]</scope>
    <source>
        <strain evidence="7">cv. Jeju island</strain>
        <tissue evidence="6">Leaf</tissue>
    </source>
</reference>
<protein>
    <submittedName>
        <fullName evidence="6">Transcription factor bHLH148</fullName>
    </submittedName>
</protein>
<dbReference type="PANTHER" id="PTHR33124:SF5">
    <property type="entry name" value="TRANSCRIPTION FACTOR IBH1-LIKE 1"/>
    <property type="match status" value="1"/>
</dbReference>
<accession>A0A314XH15</accession>
<keyword evidence="2" id="KW-0805">Transcription regulation</keyword>
<dbReference type="OrthoDB" id="1922093at2759"/>
<evidence type="ECO:0000256" key="4">
    <source>
        <dbReference type="ARBA" id="ARBA00023242"/>
    </source>
</evidence>
<keyword evidence="3" id="KW-0804">Transcription</keyword>
<dbReference type="AlphaFoldDB" id="A0A314XH15"/>
<proteinExistence type="predicted"/>
<dbReference type="GO" id="GO:0005634">
    <property type="term" value="C:nucleus"/>
    <property type="evidence" value="ECO:0007669"/>
    <property type="project" value="UniProtKB-SubCell"/>
</dbReference>
<dbReference type="InterPro" id="IPR044660">
    <property type="entry name" value="IBH1-like"/>
</dbReference>
<comment type="caution">
    <text evidence="6">The sequence shown here is derived from an EMBL/GenBank/DDBJ whole genome shotgun (WGS) entry which is preliminary data.</text>
</comment>
<dbReference type="STRING" id="2094558.A0A314XH15"/>
<name>A0A314XH15_PRUYE</name>
<dbReference type="PANTHER" id="PTHR33124">
    <property type="entry name" value="TRANSCRIPTION FACTOR IBH1-LIKE 1"/>
    <property type="match status" value="1"/>
</dbReference>
<dbReference type="GO" id="GO:0006355">
    <property type="term" value="P:regulation of DNA-templated transcription"/>
    <property type="evidence" value="ECO:0007669"/>
    <property type="project" value="InterPro"/>
</dbReference>
<comment type="subcellular location">
    <subcellularLocation>
        <location evidence="1">Nucleus</location>
    </subcellularLocation>
</comment>
<dbReference type="EMBL" id="PJQY01002518">
    <property type="protein sequence ID" value="PQP92892.1"/>
    <property type="molecule type" value="Genomic_DNA"/>
</dbReference>
<dbReference type="Pfam" id="PF26576">
    <property type="entry name" value="IBH1_N"/>
    <property type="match status" value="1"/>
</dbReference>
<evidence type="ECO:0000313" key="6">
    <source>
        <dbReference type="EMBL" id="PQP92892.1"/>
    </source>
</evidence>
<dbReference type="Proteomes" id="UP000250321">
    <property type="component" value="Unassembled WGS sequence"/>
</dbReference>
<evidence type="ECO:0000259" key="5">
    <source>
        <dbReference type="Pfam" id="PF26576"/>
    </source>
</evidence>
<keyword evidence="4" id="KW-0539">Nucleus</keyword>
<dbReference type="CDD" id="cd11444">
    <property type="entry name" value="bHLH_AtIBH1_like"/>
    <property type="match status" value="1"/>
</dbReference>
<evidence type="ECO:0000256" key="3">
    <source>
        <dbReference type="ARBA" id="ARBA00023163"/>
    </source>
</evidence>
<feature type="domain" description="IBH1-like N-terminal" evidence="5">
    <location>
        <begin position="5"/>
        <end position="68"/>
    </location>
</feature>
<gene>
    <name evidence="6" type="ORF">Pyn_32112</name>
</gene>
<keyword evidence="7" id="KW-1185">Reference proteome</keyword>
<evidence type="ECO:0000256" key="2">
    <source>
        <dbReference type="ARBA" id="ARBA00023015"/>
    </source>
</evidence>
<organism evidence="6 7">
    <name type="scientific">Prunus yedoensis var. nudiflora</name>
    <dbReference type="NCBI Taxonomy" id="2094558"/>
    <lineage>
        <taxon>Eukaryota</taxon>
        <taxon>Viridiplantae</taxon>
        <taxon>Streptophyta</taxon>
        <taxon>Embryophyta</taxon>
        <taxon>Tracheophyta</taxon>
        <taxon>Spermatophyta</taxon>
        <taxon>Magnoliopsida</taxon>
        <taxon>eudicotyledons</taxon>
        <taxon>Gunneridae</taxon>
        <taxon>Pentapetalae</taxon>
        <taxon>rosids</taxon>
        <taxon>fabids</taxon>
        <taxon>Rosales</taxon>
        <taxon>Rosaceae</taxon>
        <taxon>Amygdaloideae</taxon>
        <taxon>Amygdaleae</taxon>
        <taxon>Prunus</taxon>
    </lineage>
</organism>
<evidence type="ECO:0000313" key="7">
    <source>
        <dbReference type="Proteomes" id="UP000250321"/>
    </source>
</evidence>
<sequence>MRNSTSLKQEFLKKWIKGLQVCNSSSEKKMTILERKKAIKLSADIAMASTRNGTTCWSRAVIANATQSNRVVVERILGPHKPSRSVSSVMHKKILKKSRRVCSSRSRRVLMRKRDAVKTRSIVKRLVWKKTQVLKSLVPGGEFMEDEMCLIAETLDYIVSLRAQVDVMRCLATTTELINGK</sequence>
<evidence type="ECO:0000256" key="1">
    <source>
        <dbReference type="ARBA" id="ARBA00004123"/>
    </source>
</evidence>
<dbReference type="InterPro" id="IPR059002">
    <property type="entry name" value="IBH1_N"/>
</dbReference>
<dbReference type="InterPro" id="IPR044549">
    <property type="entry name" value="bHLH_AtIBH1-like"/>
</dbReference>